<organism evidence="1 2">
    <name type="scientific">Streptomyces rhizosphaericus</name>
    <dbReference type="NCBI Taxonomy" id="114699"/>
    <lineage>
        <taxon>Bacteria</taxon>
        <taxon>Bacillati</taxon>
        <taxon>Actinomycetota</taxon>
        <taxon>Actinomycetes</taxon>
        <taxon>Kitasatosporales</taxon>
        <taxon>Streptomycetaceae</taxon>
        <taxon>Streptomyces</taxon>
        <taxon>Streptomyces violaceusniger group</taxon>
    </lineage>
</organism>
<reference evidence="1 2" key="1">
    <citation type="journal article" date="2019" name="Int. J. Syst. Evol. Microbiol.">
        <title>The Global Catalogue of Microorganisms (GCM) 10K type strain sequencing project: providing services to taxonomists for standard genome sequencing and annotation.</title>
        <authorList>
            <consortium name="The Broad Institute Genomics Platform"/>
            <consortium name="The Broad Institute Genome Sequencing Center for Infectious Disease"/>
            <person name="Wu L."/>
            <person name="Ma J."/>
        </authorList>
    </citation>
    <scope>NUCLEOTIDE SEQUENCE [LARGE SCALE GENOMIC DNA]</scope>
    <source>
        <strain evidence="1 2">JCM 11444</strain>
    </source>
</reference>
<keyword evidence="2" id="KW-1185">Reference proteome</keyword>
<gene>
    <name evidence="1" type="ORF">GCM10009575_014270</name>
</gene>
<comment type="caution">
    <text evidence="1">The sequence shown here is derived from an EMBL/GenBank/DDBJ whole genome shotgun (WGS) entry which is preliminary data.</text>
</comment>
<evidence type="ECO:0000313" key="2">
    <source>
        <dbReference type="Proteomes" id="UP001500418"/>
    </source>
</evidence>
<dbReference type="Proteomes" id="UP001500418">
    <property type="component" value="Unassembled WGS sequence"/>
</dbReference>
<accession>A0ABN1P0Z3</accession>
<sequence>MQRGQLLHALHLAADSRSAGTSTTIGPPEHCITSQIRDVPGEIYARLLHTAPRSEPADLRRCSVALLPPFRGAGATDP</sequence>
<proteinExistence type="predicted"/>
<name>A0ABN1P0Z3_9ACTN</name>
<dbReference type="EMBL" id="BAAAID010000005">
    <property type="protein sequence ID" value="GAA0920967.1"/>
    <property type="molecule type" value="Genomic_DNA"/>
</dbReference>
<protein>
    <submittedName>
        <fullName evidence="1">Uncharacterized protein</fullName>
    </submittedName>
</protein>
<evidence type="ECO:0000313" key="1">
    <source>
        <dbReference type="EMBL" id="GAA0920967.1"/>
    </source>
</evidence>